<dbReference type="FunFam" id="3.30.160.60:FF:000036">
    <property type="entry name" value="GLI family zinc finger 3"/>
    <property type="match status" value="1"/>
</dbReference>
<accession>A0A0L0CDJ8</accession>
<keyword evidence="16" id="KW-1185">Reference proteome</keyword>
<keyword evidence="3" id="KW-0217">Developmental protein</keyword>
<evidence type="ECO:0000256" key="2">
    <source>
        <dbReference type="ARBA" id="ARBA00010831"/>
    </source>
</evidence>
<feature type="region of interest" description="Disordered" evidence="13">
    <location>
        <begin position="37"/>
        <end position="116"/>
    </location>
</feature>
<dbReference type="GO" id="GO:0000122">
    <property type="term" value="P:negative regulation of transcription by RNA polymerase II"/>
    <property type="evidence" value="ECO:0007669"/>
    <property type="project" value="UniProtKB-ARBA"/>
</dbReference>
<feature type="compositionally biased region" description="Polar residues" evidence="13">
    <location>
        <begin position="60"/>
        <end position="81"/>
    </location>
</feature>
<comment type="similarity">
    <text evidence="2">Belongs to the GLI C2H2-type zinc-finger protein family.</text>
</comment>
<feature type="compositionally biased region" description="Polar residues" evidence="13">
    <location>
        <begin position="1445"/>
        <end position="1467"/>
    </location>
</feature>
<dbReference type="FunFam" id="3.30.160.60:FF:000068">
    <property type="entry name" value="GLI family zinc finger 3"/>
    <property type="match status" value="1"/>
</dbReference>
<dbReference type="Pfam" id="PF23561">
    <property type="entry name" value="zf-C2H2_15"/>
    <property type="match status" value="1"/>
</dbReference>
<feature type="region of interest" description="Disordered" evidence="13">
    <location>
        <begin position="334"/>
        <end position="361"/>
    </location>
</feature>
<evidence type="ECO:0000256" key="7">
    <source>
        <dbReference type="ARBA" id="ARBA00022833"/>
    </source>
</evidence>
<dbReference type="InterPro" id="IPR013087">
    <property type="entry name" value="Znf_C2H2_type"/>
</dbReference>
<dbReference type="GO" id="GO:0000978">
    <property type="term" value="F:RNA polymerase II cis-regulatory region sequence-specific DNA binding"/>
    <property type="evidence" value="ECO:0007669"/>
    <property type="project" value="TreeGrafter"/>
</dbReference>
<dbReference type="OMA" id="DCSRGEK"/>
<dbReference type="InterPro" id="IPR036236">
    <property type="entry name" value="Znf_C2H2_sf"/>
</dbReference>
<dbReference type="FunFam" id="3.30.160.60:FF:000019">
    <property type="entry name" value="GLI family zinc finger 3"/>
    <property type="match status" value="1"/>
</dbReference>
<feature type="domain" description="C2H2-type" evidence="14">
    <location>
        <begin position="552"/>
        <end position="581"/>
    </location>
</feature>
<feature type="compositionally biased region" description="Polar residues" evidence="13">
    <location>
        <begin position="1195"/>
        <end position="1212"/>
    </location>
</feature>
<organism evidence="15 16">
    <name type="scientific">Lucilia cuprina</name>
    <name type="common">Green bottle fly</name>
    <name type="synonym">Australian sheep blowfly</name>
    <dbReference type="NCBI Taxonomy" id="7375"/>
    <lineage>
        <taxon>Eukaryota</taxon>
        <taxon>Metazoa</taxon>
        <taxon>Ecdysozoa</taxon>
        <taxon>Arthropoda</taxon>
        <taxon>Hexapoda</taxon>
        <taxon>Insecta</taxon>
        <taxon>Pterygota</taxon>
        <taxon>Neoptera</taxon>
        <taxon>Endopterygota</taxon>
        <taxon>Diptera</taxon>
        <taxon>Brachycera</taxon>
        <taxon>Muscomorpha</taxon>
        <taxon>Oestroidea</taxon>
        <taxon>Calliphoridae</taxon>
        <taxon>Luciliinae</taxon>
        <taxon>Lucilia</taxon>
    </lineage>
</organism>
<proteinExistence type="inferred from homology"/>
<dbReference type="STRING" id="7375.A0A0L0CDJ8"/>
<dbReference type="GO" id="GO:0005634">
    <property type="term" value="C:nucleus"/>
    <property type="evidence" value="ECO:0007669"/>
    <property type="project" value="UniProtKB-SubCell"/>
</dbReference>
<dbReference type="PANTHER" id="PTHR45718">
    <property type="entry name" value="TRANSCRIPTIONAL ACTIVATOR CUBITUS INTERRUPTUS"/>
    <property type="match status" value="1"/>
</dbReference>
<reference evidence="15 16" key="1">
    <citation type="journal article" date="2015" name="Nat. Commun.">
        <title>Lucilia cuprina genome unlocks parasitic fly biology to underpin future interventions.</title>
        <authorList>
            <person name="Anstead C.A."/>
            <person name="Korhonen P.K."/>
            <person name="Young N.D."/>
            <person name="Hall R.S."/>
            <person name="Jex A.R."/>
            <person name="Murali S.C."/>
            <person name="Hughes D.S."/>
            <person name="Lee S.F."/>
            <person name="Perry T."/>
            <person name="Stroehlein A.J."/>
            <person name="Ansell B.R."/>
            <person name="Breugelmans B."/>
            <person name="Hofmann A."/>
            <person name="Qu J."/>
            <person name="Dugan S."/>
            <person name="Lee S.L."/>
            <person name="Chao H."/>
            <person name="Dinh H."/>
            <person name="Han Y."/>
            <person name="Doddapaneni H.V."/>
            <person name="Worley K.C."/>
            <person name="Muzny D.M."/>
            <person name="Ioannidis P."/>
            <person name="Waterhouse R.M."/>
            <person name="Zdobnov E.M."/>
            <person name="James P.J."/>
            <person name="Bagnall N.H."/>
            <person name="Kotze A.C."/>
            <person name="Gibbs R.A."/>
            <person name="Richards S."/>
            <person name="Batterham P."/>
            <person name="Gasser R.B."/>
        </authorList>
    </citation>
    <scope>NUCLEOTIDE SEQUENCE [LARGE SCALE GENOMIC DNA]</scope>
    <source>
        <strain evidence="15 16">LS</strain>
        <tissue evidence="15">Full body</tissue>
    </source>
</reference>
<feature type="compositionally biased region" description="Polar residues" evidence="13">
    <location>
        <begin position="677"/>
        <end position="714"/>
    </location>
</feature>
<evidence type="ECO:0000256" key="8">
    <source>
        <dbReference type="ARBA" id="ARBA00023015"/>
    </source>
</evidence>
<feature type="compositionally biased region" description="Low complexity" evidence="13">
    <location>
        <begin position="334"/>
        <end position="348"/>
    </location>
</feature>
<evidence type="ECO:0000256" key="9">
    <source>
        <dbReference type="ARBA" id="ARBA00023125"/>
    </source>
</evidence>
<evidence type="ECO:0000313" key="15">
    <source>
        <dbReference type="EMBL" id="KNC30468.1"/>
    </source>
</evidence>
<dbReference type="PROSITE" id="PS50157">
    <property type="entry name" value="ZINC_FINGER_C2H2_2"/>
    <property type="match status" value="4"/>
</dbReference>
<feature type="region of interest" description="Disordered" evidence="13">
    <location>
        <begin position="1426"/>
        <end position="1473"/>
    </location>
</feature>
<evidence type="ECO:0000313" key="16">
    <source>
        <dbReference type="Proteomes" id="UP000037069"/>
    </source>
</evidence>
<keyword evidence="3" id="KW-0709">Segmentation polarity protein</keyword>
<dbReference type="InterPro" id="IPR056436">
    <property type="entry name" value="Znf-C2H2_ZIC1-5/GLI1-3-like"/>
</dbReference>
<gene>
    <name evidence="15" type="ORF">FF38_04195</name>
</gene>
<feature type="domain" description="C2H2-type" evidence="14">
    <location>
        <begin position="582"/>
        <end position="612"/>
    </location>
</feature>
<keyword evidence="5" id="KW-0677">Repeat</keyword>
<evidence type="ECO:0000256" key="11">
    <source>
        <dbReference type="ARBA" id="ARBA00023242"/>
    </source>
</evidence>
<keyword evidence="10" id="KW-0804">Transcription</keyword>
<sequence length="1493" mass="161305">MDAYALPPYFPLAYSDLQYLASRRAAAVAAATVLPPPPPTQQAALNGTNGGNGIDCMPNGTHTSENDNAPPGQTANSQSPMMSAHNTHLGHAVHHHASHAGLHAPPPPPHAATSQAHEFHPAYRIPGYIEHLYSLQRVSPTSSFHDPYSNCATAFHLTGLGLNSGDYLGARGVGSLGELHPAAAAAAAANSLASTDFHFSIDNARLSSSRTGSIRASISRKRALSSSPYSDSFDINSMIRFSPNSLATIMNGSRASSAASGSYGHLSAGAMSPMHSAMSPHIQQLQAHLLRASAGLLHPLPTHQAAAANMLSMGHVHTLQSAVAAAAAYNAATAANGNPSSASGNNSPFHPPINGHTNNLAATVNSNQNNMINSTTKQMHYEEVCTERSKSEQPSSTSHNDITQQEADSASANSTTARRQHRPNKITTSSNSATPTTTSTTSQHHHSNNNHVQCGPPTTTTPHSDYDCATVDTTDIKDEPGDFIETNCHWQDCGIEFMTQDELVKHINNDHIQSNKKAFVCRWEDCSRGEKPFKAQYMLVVHMRRHTGEKPHKCTFEGCCKAYSRLENLKTHLRSHTGEKPYTCEYPGCSKAFSNASDRAKHQNRTHSNEKPYVCKAPGCIKRYTDPSSLRKHVKTVHGAEFYANKKHKGSIHDNDNSGGGNNGVGKLDSPDDYRSNKATSLSSPSIKSESDANSPPQLSVHSPTISQTGNQAAHNQMQFKPASGIRMGPGSEIGDVMGAYNNHDDYGNIPANDDESWLYDDDVDAADLPIVLRAMVSISNSPNNSMVTSGGGSSSISAGTMRQRFRSRLQAKGINLNAPALSNIPEINRNIGIGELNQRITDLKMEPGTVGLPSAKHTDAKNPATSSTNLNDLQTRLYSNTNTMISNYGGSLMQANLRRDSQNSNASTYYCSMQSRRSSQCSQLSSISTMRPCSYNAGSLYDPISPGCSRRSSQMSNVTTGGVSSPAAALSNGTNRVGANSICSGNNSCLGSAFNSTNNPSLPPPPSSHLISTHLQRLQTSSSSSACLKHPHESGRFSIPNALAMSHIGSHIPQQINEQNNNKTSGRRLSEPVRQSYERLLPSQSTLMGTFQNVGLNNAKKPVTSNNSIALEAGAKETTETSLDHHPNEKVNLDEVEEDELIENKLVLPDEMLQYLNQVADKTSNNMSNNSAKESAHVVCQPPMSSPNIYPNSPESPSTITQVMSPQSGHTMSALGSPYSQRNYDQRSQADTHRRQYYYDYCHERSENANSQGINTNNYFCSQQPTIKPIQEVNSTFTQNITAPADSSMTSLPDISSNSNTTKSNYFGNPSAQSQLPTTHTKPAQPSNTTVHNEIQCQDITQSQMSPAIVKPHSGSCNNNMDISYSQNQLSFSQFMPPASATCYNAVNNSAKNNNTTTSSSNMCTDAYQRTLEYVQNCQSWLQTKKNPNQNSPNGEFVMPPVPNSNRLQSVHQQHQPDVTSSTHPSPNMVINDMTTSLSSLLEENRYLQMIQ</sequence>
<evidence type="ECO:0000256" key="12">
    <source>
        <dbReference type="PROSITE-ProRule" id="PRU00042"/>
    </source>
</evidence>
<keyword evidence="6 12" id="KW-0863">Zinc-finger</keyword>
<dbReference type="PROSITE" id="PS00028">
    <property type="entry name" value="ZINC_FINGER_C2H2_1"/>
    <property type="match status" value="4"/>
</dbReference>
<evidence type="ECO:0000259" key="14">
    <source>
        <dbReference type="PROSITE" id="PS50157"/>
    </source>
</evidence>
<name>A0A0L0CDJ8_LUCCU</name>
<feature type="region of interest" description="Disordered" evidence="13">
    <location>
        <begin position="1195"/>
        <end position="1231"/>
    </location>
</feature>
<evidence type="ECO:0000256" key="5">
    <source>
        <dbReference type="ARBA" id="ARBA00022737"/>
    </source>
</evidence>
<keyword evidence="11" id="KW-0539">Nucleus</keyword>
<feature type="region of interest" description="Disordered" evidence="13">
    <location>
        <begin position="381"/>
        <end position="458"/>
    </location>
</feature>
<dbReference type="PANTHER" id="PTHR45718:SF4">
    <property type="entry name" value="TRANSCRIPTIONAL ACTIVATOR CUBITUS INTERRUPTUS"/>
    <property type="match status" value="1"/>
</dbReference>
<evidence type="ECO:0000256" key="6">
    <source>
        <dbReference type="ARBA" id="ARBA00022771"/>
    </source>
</evidence>
<comment type="subcellular location">
    <subcellularLocation>
        <location evidence="1">Nucleus</location>
    </subcellularLocation>
</comment>
<dbReference type="EMBL" id="JRES01000517">
    <property type="protein sequence ID" value="KNC30468.1"/>
    <property type="molecule type" value="Genomic_DNA"/>
</dbReference>
<protein>
    <submittedName>
        <fullName evidence="15">Transcriptional activator cubitus interruptus</fullName>
    </submittedName>
</protein>
<evidence type="ECO:0000256" key="1">
    <source>
        <dbReference type="ARBA" id="ARBA00004123"/>
    </source>
</evidence>
<evidence type="ECO:0000256" key="13">
    <source>
        <dbReference type="SAM" id="MobiDB-lite"/>
    </source>
</evidence>
<keyword evidence="8" id="KW-0805">Transcription regulation</keyword>
<feature type="compositionally biased region" description="Basic and acidic residues" evidence="13">
    <location>
        <begin position="381"/>
        <end position="391"/>
    </location>
</feature>
<feature type="region of interest" description="Disordered" evidence="13">
    <location>
        <begin position="1285"/>
        <end position="1332"/>
    </location>
</feature>
<feature type="compositionally biased region" description="Polar residues" evidence="13">
    <location>
        <begin position="392"/>
        <end position="417"/>
    </location>
</feature>
<feature type="region of interest" description="Disordered" evidence="13">
    <location>
        <begin position="648"/>
        <end position="714"/>
    </location>
</feature>
<dbReference type="Gene3D" id="3.30.160.60">
    <property type="entry name" value="Classic Zinc Finger"/>
    <property type="match status" value="5"/>
</dbReference>
<dbReference type="OrthoDB" id="3214149at2759"/>
<feature type="region of interest" description="Disordered" evidence="13">
    <location>
        <begin position="848"/>
        <end position="870"/>
    </location>
</feature>
<feature type="compositionally biased region" description="Polar residues" evidence="13">
    <location>
        <begin position="1426"/>
        <end position="1435"/>
    </location>
</feature>
<dbReference type="FunFam" id="3.30.160.60:FF:000031">
    <property type="entry name" value="GLI family zinc finger 3"/>
    <property type="match status" value="1"/>
</dbReference>
<feature type="domain" description="C2H2-type" evidence="14">
    <location>
        <begin position="613"/>
        <end position="643"/>
    </location>
</feature>
<keyword evidence="7" id="KW-0862">Zinc</keyword>
<dbReference type="GO" id="GO:0000981">
    <property type="term" value="F:DNA-binding transcription factor activity, RNA polymerase II-specific"/>
    <property type="evidence" value="ECO:0007669"/>
    <property type="project" value="TreeGrafter"/>
</dbReference>
<keyword evidence="4" id="KW-0479">Metal-binding</keyword>
<dbReference type="InterPro" id="IPR043359">
    <property type="entry name" value="GLI-like"/>
</dbReference>
<evidence type="ECO:0000256" key="3">
    <source>
        <dbReference type="ARBA" id="ARBA00022716"/>
    </source>
</evidence>
<dbReference type="Proteomes" id="UP000037069">
    <property type="component" value="Unassembled WGS sequence"/>
</dbReference>
<dbReference type="FunFam" id="3.30.160.60:FF:000048">
    <property type="entry name" value="GLI family zinc finger 3"/>
    <property type="match status" value="1"/>
</dbReference>
<dbReference type="GO" id="GO:0007367">
    <property type="term" value="P:segment polarity determination"/>
    <property type="evidence" value="ECO:0007669"/>
    <property type="project" value="UniProtKB-KW"/>
</dbReference>
<dbReference type="SMART" id="SM00355">
    <property type="entry name" value="ZnF_C2H2"/>
    <property type="match status" value="5"/>
</dbReference>
<feature type="domain" description="C2H2-type" evidence="14">
    <location>
        <begin position="524"/>
        <end position="551"/>
    </location>
</feature>
<evidence type="ECO:0000256" key="4">
    <source>
        <dbReference type="ARBA" id="ARBA00022723"/>
    </source>
</evidence>
<comment type="caution">
    <text evidence="15">The sequence shown here is derived from an EMBL/GenBank/DDBJ whole genome shotgun (WGS) entry which is preliminary data.</text>
</comment>
<evidence type="ECO:0000256" key="10">
    <source>
        <dbReference type="ARBA" id="ARBA00023163"/>
    </source>
</evidence>
<dbReference type="SUPFAM" id="SSF57667">
    <property type="entry name" value="beta-beta-alpha zinc fingers"/>
    <property type="match status" value="3"/>
</dbReference>
<feature type="compositionally biased region" description="Low complexity" evidence="13">
    <location>
        <begin position="427"/>
        <end position="442"/>
    </location>
</feature>
<keyword evidence="9" id="KW-0238">DNA-binding</keyword>
<dbReference type="GO" id="GO:0140297">
    <property type="term" value="F:DNA-binding transcription factor binding"/>
    <property type="evidence" value="ECO:0007669"/>
    <property type="project" value="UniProtKB-ARBA"/>
</dbReference>
<dbReference type="GO" id="GO:0008270">
    <property type="term" value="F:zinc ion binding"/>
    <property type="evidence" value="ECO:0007669"/>
    <property type="project" value="UniProtKB-KW"/>
</dbReference>